<evidence type="ECO:0000313" key="1">
    <source>
        <dbReference type="EMBL" id="RCU44809.1"/>
    </source>
</evidence>
<proteinExistence type="predicted"/>
<keyword evidence="2" id="KW-1185">Reference proteome</keyword>
<organism evidence="1 2">
    <name type="scientific">Chryseobacterium lacus</name>
    <dbReference type="NCBI Taxonomy" id="2058346"/>
    <lineage>
        <taxon>Bacteria</taxon>
        <taxon>Pseudomonadati</taxon>
        <taxon>Bacteroidota</taxon>
        <taxon>Flavobacteriia</taxon>
        <taxon>Flavobacteriales</taxon>
        <taxon>Weeksellaceae</taxon>
        <taxon>Chryseobacterium group</taxon>
        <taxon>Chryseobacterium</taxon>
    </lineage>
</organism>
<protein>
    <submittedName>
        <fullName evidence="1">SRPBCC family protein</fullName>
    </submittedName>
</protein>
<dbReference type="Proteomes" id="UP000252172">
    <property type="component" value="Unassembled WGS sequence"/>
</dbReference>
<name>A0A368N6B6_9FLAO</name>
<dbReference type="SUPFAM" id="SSF55961">
    <property type="entry name" value="Bet v1-like"/>
    <property type="match status" value="1"/>
</dbReference>
<comment type="caution">
    <text evidence="1">The sequence shown here is derived from an EMBL/GenBank/DDBJ whole genome shotgun (WGS) entry which is preliminary data.</text>
</comment>
<dbReference type="RefSeq" id="WP_114302584.1">
    <property type="nucleotide sequence ID" value="NZ_QPIE01000001.1"/>
</dbReference>
<dbReference type="OrthoDB" id="1011799at2"/>
<accession>A0A368N6B6</accession>
<dbReference type="AlphaFoldDB" id="A0A368N6B6"/>
<reference evidence="1 2" key="1">
    <citation type="submission" date="2018-07" db="EMBL/GenBank/DDBJ databases">
        <title>Chryseobacterium lacus sp. nov., isolated from lake water.</title>
        <authorList>
            <person name="Li C.-M."/>
        </authorList>
    </citation>
    <scope>NUCLEOTIDE SEQUENCE [LARGE SCALE GENOMIC DNA]</scope>
    <source>
        <strain evidence="1 2">YLOS41</strain>
    </source>
</reference>
<evidence type="ECO:0000313" key="2">
    <source>
        <dbReference type="Proteomes" id="UP000252172"/>
    </source>
</evidence>
<dbReference type="EMBL" id="QPIE01000001">
    <property type="protein sequence ID" value="RCU44809.1"/>
    <property type="molecule type" value="Genomic_DNA"/>
</dbReference>
<gene>
    <name evidence="1" type="ORF">DQ356_00915</name>
</gene>
<sequence length="130" mass="14807">MNLEGRKIILNKPVAELVELLKDPQQYEQLMPDGLQKFEAIADGFKFSLKGMPEIALKVGEVNENKAILRSASSSLDFELTTAMNAVSENQTEIQMFFEGKFNPFIKMMVEKPLQNFMNALTDKIEKRYA</sequence>